<dbReference type="RefSeq" id="WP_139839859.1">
    <property type="nucleotide sequence ID" value="NZ_FWFR01000008.1"/>
</dbReference>
<proteinExistence type="predicted"/>
<reference evidence="1 2" key="1">
    <citation type="submission" date="2017-03" db="EMBL/GenBank/DDBJ databases">
        <authorList>
            <person name="Afonso C.L."/>
            <person name="Miller P.J."/>
            <person name="Scott M.A."/>
            <person name="Spackman E."/>
            <person name="Goraichik I."/>
            <person name="Dimitrov K.M."/>
            <person name="Suarez D.L."/>
            <person name="Swayne D.E."/>
        </authorList>
    </citation>
    <scope>NUCLEOTIDE SEQUENCE [LARGE SCALE GENOMIC DNA]</scope>
    <source>
        <strain evidence="1 2">CECT 7691</strain>
    </source>
</reference>
<name>A0A1Y5U5B6_9PROT</name>
<dbReference type="AlphaFoldDB" id="A0A1Y5U5B6"/>
<dbReference type="EMBL" id="FWFR01000008">
    <property type="protein sequence ID" value="SLN77526.1"/>
    <property type="molecule type" value="Genomic_DNA"/>
</dbReference>
<evidence type="ECO:0000313" key="1">
    <source>
        <dbReference type="EMBL" id="SLN77526.1"/>
    </source>
</evidence>
<evidence type="ECO:0000313" key="2">
    <source>
        <dbReference type="Proteomes" id="UP000193200"/>
    </source>
</evidence>
<keyword evidence="2" id="KW-1185">Reference proteome</keyword>
<protein>
    <submittedName>
        <fullName evidence="1">Uncharacterized protein</fullName>
    </submittedName>
</protein>
<organism evidence="1 2">
    <name type="scientific">Oceanibacterium hippocampi</name>
    <dbReference type="NCBI Taxonomy" id="745714"/>
    <lineage>
        <taxon>Bacteria</taxon>
        <taxon>Pseudomonadati</taxon>
        <taxon>Pseudomonadota</taxon>
        <taxon>Alphaproteobacteria</taxon>
        <taxon>Sneathiellales</taxon>
        <taxon>Sneathiellaceae</taxon>
        <taxon>Oceanibacterium</taxon>
    </lineage>
</organism>
<accession>A0A1Y5U5B6</accession>
<gene>
    <name evidence="1" type="ORF">OCH7691_04443</name>
</gene>
<sequence>MKPHSRIDRHRVRELARAIVEIAAANGGTVETGHLLSRGFTRAEIEALGELAREEAAKTMCRDDGRRAA</sequence>
<dbReference type="Proteomes" id="UP000193200">
    <property type="component" value="Unassembled WGS sequence"/>
</dbReference>
<dbReference type="InParanoid" id="A0A1Y5U5B6"/>